<dbReference type="GO" id="GO:0046983">
    <property type="term" value="F:protein dimerization activity"/>
    <property type="evidence" value="ECO:0007669"/>
    <property type="project" value="InterPro"/>
</dbReference>
<evidence type="ECO:0000256" key="4">
    <source>
        <dbReference type="SAM" id="MobiDB-lite"/>
    </source>
</evidence>
<keyword evidence="7" id="KW-1185">Reference proteome</keyword>
<dbReference type="GO" id="GO:0003700">
    <property type="term" value="F:DNA-binding transcription factor activity"/>
    <property type="evidence" value="ECO:0007669"/>
    <property type="project" value="InterPro"/>
</dbReference>
<keyword evidence="1" id="KW-0805">Transcription regulation</keyword>
<dbReference type="EMBL" id="JAJJMA010247062">
    <property type="protein sequence ID" value="MCL7043470.1"/>
    <property type="molecule type" value="Genomic_DNA"/>
</dbReference>
<evidence type="ECO:0000256" key="2">
    <source>
        <dbReference type="ARBA" id="ARBA00023125"/>
    </source>
</evidence>
<dbReference type="Pfam" id="PF00010">
    <property type="entry name" value="HLH"/>
    <property type="match status" value="1"/>
</dbReference>
<dbReference type="SMART" id="SM00353">
    <property type="entry name" value="HLH"/>
    <property type="match status" value="1"/>
</dbReference>
<name>A0AA42AXK1_PAPNU</name>
<gene>
    <name evidence="6" type="ORF">MKW94_013392</name>
</gene>
<evidence type="ECO:0000313" key="7">
    <source>
        <dbReference type="Proteomes" id="UP001177140"/>
    </source>
</evidence>
<dbReference type="PANTHER" id="PTHR45844:SF18">
    <property type="entry name" value="TRANSCRIPTION FACTOR BHLH51"/>
    <property type="match status" value="1"/>
</dbReference>
<evidence type="ECO:0000256" key="3">
    <source>
        <dbReference type="ARBA" id="ARBA00023163"/>
    </source>
</evidence>
<dbReference type="InterPro" id="IPR036638">
    <property type="entry name" value="HLH_DNA-bd_sf"/>
</dbReference>
<keyword evidence="3" id="KW-0804">Transcription</keyword>
<evidence type="ECO:0000313" key="6">
    <source>
        <dbReference type="EMBL" id="MCL7043470.1"/>
    </source>
</evidence>
<dbReference type="PROSITE" id="PS50888">
    <property type="entry name" value="BHLH"/>
    <property type="match status" value="1"/>
</dbReference>
<organism evidence="6 7">
    <name type="scientific">Papaver nudicaule</name>
    <name type="common">Iceland poppy</name>
    <dbReference type="NCBI Taxonomy" id="74823"/>
    <lineage>
        <taxon>Eukaryota</taxon>
        <taxon>Viridiplantae</taxon>
        <taxon>Streptophyta</taxon>
        <taxon>Embryophyta</taxon>
        <taxon>Tracheophyta</taxon>
        <taxon>Spermatophyta</taxon>
        <taxon>Magnoliopsida</taxon>
        <taxon>Ranunculales</taxon>
        <taxon>Papaveraceae</taxon>
        <taxon>Papaveroideae</taxon>
        <taxon>Papaver</taxon>
    </lineage>
</organism>
<comment type="caution">
    <text evidence="6">The sequence shown here is derived from an EMBL/GenBank/DDBJ whole genome shotgun (WGS) entry which is preliminary data.</text>
</comment>
<evidence type="ECO:0000256" key="1">
    <source>
        <dbReference type="ARBA" id="ARBA00023015"/>
    </source>
</evidence>
<accession>A0AA42AXK1</accession>
<keyword evidence="2" id="KW-0238">DNA-binding</keyword>
<dbReference type="SUPFAM" id="SSF47459">
    <property type="entry name" value="HLH, helix-loop-helix DNA-binding domain"/>
    <property type="match status" value="1"/>
</dbReference>
<dbReference type="Proteomes" id="UP001177140">
    <property type="component" value="Unassembled WGS sequence"/>
</dbReference>
<dbReference type="AlphaFoldDB" id="A0AA42AXK1"/>
<proteinExistence type="predicted"/>
<evidence type="ECO:0000259" key="5">
    <source>
        <dbReference type="PROSITE" id="PS50888"/>
    </source>
</evidence>
<feature type="domain" description="BHLH" evidence="5">
    <location>
        <begin position="49"/>
        <end position="99"/>
    </location>
</feature>
<protein>
    <recommendedName>
        <fullName evidence="5">BHLH domain-containing protein</fullName>
    </recommendedName>
</protein>
<dbReference type="PANTHER" id="PTHR45844">
    <property type="entry name" value="TRANSCRIPTION FACTOR BHLH30"/>
    <property type="match status" value="1"/>
</dbReference>
<dbReference type="GO" id="GO:0003677">
    <property type="term" value="F:DNA binding"/>
    <property type="evidence" value="ECO:0007669"/>
    <property type="project" value="UniProtKB-KW"/>
</dbReference>
<reference evidence="6" key="1">
    <citation type="submission" date="2022-03" db="EMBL/GenBank/DDBJ databases">
        <title>A functionally conserved STORR gene fusion in Papaver species that diverged 16.8 million years ago.</title>
        <authorList>
            <person name="Catania T."/>
        </authorList>
    </citation>
    <scope>NUCLEOTIDE SEQUENCE</scope>
    <source>
        <strain evidence="6">S-191538</strain>
    </source>
</reference>
<dbReference type="InterPro" id="IPR045847">
    <property type="entry name" value="AIG1-like"/>
</dbReference>
<feature type="region of interest" description="Disordered" evidence="4">
    <location>
        <begin position="37"/>
        <end position="64"/>
    </location>
</feature>
<feature type="compositionally biased region" description="Low complexity" evidence="4">
    <location>
        <begin position="45"/>
        <end position="55"/>
    </location>
</feature>
<dbReference type="Gene3D" id="4.10.280.10">
    <property type="entry name" value="Helix-loop-helix DNA-binding domain"/>
    <property type="match status" value="1"/>
</dbReference>
<dbReference type="InterPro" id="IPR011598">
    <property type="entry name" value="bHLH_dom"/>
</dbReference>
<sequence length="271" mass="29786">MDPQVQANAPVSFHPCPCPARPLTTAEYASTSSFFNSEVPPPGLSTNSSSSTSHSLAEKRRRQRINTHLSTLKRLIPLSDQKMDKGSLLGCVVDHLKELKRTNILDEIFQQESTIPNESDEVIVDHVIASATTNNNNNNGIGNSNSSNQGKHNGIYLKATVSCEDRPDIFMDLIEALKGLKMLRTVRTDIVTLGGRITLNIVLTSVENQEGGSNIIGLNSLKHLLKAALGRIVTSSSSSNWTTMSGFSSKRQRLLFLPHYSHLPSFRIDFM</sequence>